<dbReference type="NCBIfam" id="TIGR03407">
    <property type="entry name" value="urea_ABC_UrtA"/>
    <property type="match status" value="1"/>
</dbReference>
<dbReference type="InterPro" id="IPR028082">
    <property type="entry name" value="Peripla_BP_I"/>
</dbReference>
<name>A0A8J6T917_9DELT</name>
<dbReference type="EMBL" id="JACNJD010000342">
    <property type="protein sequence ID" value="MBC8179064.1"/>
    <property type="molecule type" value="Genomic_DNA"/>
</dbReference>
<dbReference type="Pfam" id="PF13433">
    <property type="entry name" value="Peripla_BP_5"/>
    <property type="match status" value="1"/>
</dbReference>
<feature type="chain" id="PRO_5035210709" evidence="1">
    <location>
        <begin position="29"/>
        <end position="406"/>
    </location>
</feature>
<accession>A0A8J6T917</accession>
<dbReference type="AlphaFoldDB" id="A0A8J6T917"/>
<feature type="signal peptide" evidence="1">
    <location>
        <begin position="1"/>
        <end position="28"/>
    </location>
</feature>
<protein>
    <submittedName>
        <fullName evidence="2">Urea ABC transporter substrate-binding protein</fullName>
    </submittedName>
</protein>
<organism evidence="2 3">
    <name type="scientific">Candidatus Desulfacyla euxinica</name>
    <dbReference type="NCBI Taxonomy" id="2841693"/>
    <lineage>
        <taxon>Bacteria</taxon>
        <taxon>Deltaproteobacteria</taxon>
        <taxon>Candidatus Desulfacyla</taxon>
    </lineage>
</organism>
<sequence>MIRKLTKTGLAISLVFVLAIHLNPLCNATEDTVKIGVLHSLTGTMAISETSLRDAVLMAVDEINARGGVLGKRIEPVVVDPASDWDLFPKKAKELLVKEKVLVVFGCWTSISRKKVLPVFEKQNGLLFYPVQYEGQEMSPNIIYTGATPNQQLIPAAEFLLSDDGGNRKKFFLLGTDYVFPRTANRILKGFLLAKGIPEENIMEEYYPFEHKNYKAVIDRIAKFAEEGDACVLSTLNGNTNVFFYDQFEKKGLRADDCPIMAFSIAEDELRNMDTKNLVGHLCAWNYYQSLDSPENRKFVSNFKKYCKEKGLPGGNKRVTDDPIEAAYFGVHVWKDACEKAGSFDVDKVIPAIMGLEFDAPGGRKKMHPKNHHTYKPVYVGEIRSDGQFDIIWEAGGLVEPKPFGN</sequence>
<dbReference type="PANTHER" id="PTHR47628:SF1">
    <property type="entry name" value="ALIPHATIC AMIDASE EXPRESSION-REGULATING PROTEIN"/>
    <property type="match status" value="1"/>
</dbReference>
<dbReference type="PANTHER" id="PTHR47628">
    <property type="match status" value="1"/>
</dbReference>
<dbReference type="Proteomes" id="UP000650524">
    <property type="component" value="Unassembled WGS sequence"/>
</dbReference>
<evidence type="ECO:0000256" key="1">
    <source>
        <dbReference type="SAM" id="SignalP"/>
    </source>
</evidence>
<comment type="caution">
    <text evidence="2">The sequence shown here is derived from an EMBL/GenBank/DDBJ whole genome shotgun (WGS) entry which is preliminary data.</text>
</comment>
<dbReference type="InterPro" id="IPR017777">
    <property type="entry name" value="ABC_urea-bd_UrtA"/>
</dbReference>
<dbReference type="Gene3D" id="3.40.50.2300">
    <property type="match status" value="2"/>
</dbReference>
<reference evidence="2 3" key="1">
    <citation type="submission" date="2020-08" db="EMBL/GenBank/DDBJ databases">
        <title>Bridging the membrane lipid divide: bacteria of the FCB group superphylum have the potential to synthesize archaeal ether lipids.</title>
        <authorList>
            <person name="Villanueva L."/>
            <person name="Von Meijenfeldt F.A.B."/>
            <person name="Westbye A.B."/>
            <person name="Yadav S."/>
            <person name="Hopmans E.C."/>
            <person name="Dutilh B.E."/>
            <person name="Sinninghe Damste J.S."/>
        </authorList>
    </citation>
    <scope>NUCLEOTIDE SEQUENCE [LARGE SCALE GENOMIC DNA]</scope>
    <source>
        <strain evidence="2">NIOZ-UU27</strain>
    </source>
</reference>
<proteinExistence type="predicted"/>
<gene>
    <name evidence="2" type="primary">urtA</name>
    <name evidence="2" type="ORF">H8E19_16795</name>
</gene>
<dbReference type="SUPFAM" id="SSF53822">
    <property type="entry name" value="Periplasmic binding protein-like I"/>
    <property type="match status" value="1"/>
</dbReference>
<evidence type="ECO:0000313" key="3">
    <source>
        <dbReference type="Proteomes" id="UP000650524"/>
    </source>
</evidence>
<keyword evidence="1" id="KW-0732">Signal</keyword>
<evidence type="ECO:0000313" key="2">
    <source>
        <dbReference type="EMBL" id="MBC8179064.1"/>
    </source>
</evidence>
<dbReference type="CDD" id="cd06355">
    <property type="entry name" value="PBP1_FmdD-like"/>
    <property type="match status" value="1"/>
</dbReference>